<dbReference type="AlphaFoldDB" id="A0A9K3E4K9"/>
<evidence type="ECO:0000313" key="2">
    <source>
        <dbReference type="Proteomes" id="UP000215914"/>
    </source>
</evidence>
<keyword evidence="2" id="KW-1185">Reference proteome</keyword>
<dbReference type="EMBL" id="MNCJ02000330">
    <property type="protein sequence ID" value="KAF5766882.1"/>
    <property type="molecule type" value="Genomic_DNA"/>
</dbReference>
<sequence length="64" mass="7025">MKIALSPSPSMMESDEVLTNHRKFAAPNCCCNLPPLLRDRPEFVTTEGHVPCALSSSKSPKLKL</sequence>
<protein>
    <submittedName>
        <fullName evidence="1">Uncharacterized protein</fullName>
    </submittedName>
</protein>
<reference evidence="1" key="1">
    <citation type="journal article" date="2017" name="Nature">
        <title>The sunflower genome provides insights into oil metabolism, flowering and Asterid evolution.</title>
        <authorList>
            <person name="Badouin H."/>
            <person name="Gouzy J."/>
            <person name="Grassa C.J."/>
            <person name="Murat F."/>
            <person name="Staton S.E."/>
            <person name="Cottret L."/>
            <person name="Lelandais-Briere C."/>
            <person name="Owens G.L."/>
            <person name="Carrere S."/>
            <person name="Mayjonade B."/>
            <person name="Legrand L."/>
            <person name="Gill N."/>
            <person name="Kane N.C."/>
            <person name="Bowers J.E."/>
            <person name="Hubner S."/>
            <person name="Bellec A."/>
            <person name="Berard A."/>
            <person name="Berges H."/>
            <person name="Blanchet N."/>
            <person name="Boniface M.C."/>
            <person name="Brunel D."/>
            <person name="Catrice O."/>
            <person name="Chaidir N."/>
            <person name="Claudel C."/>
            <person name="Donnadieu C."/>
            <person name="Faraut T."/>
            <person name="Fievet G."/>
            <person name="Helmstetter N."/>
            <person name="King M."/>
            <person name="Knapp S.J."/>
            <person name="Lai Z."/>
            <person name="Le Paslier M.C."/>
            <person name="Lippi Y."/>
            <person name="Lorenzon L."/>
            <person name="Mandel J.R."/>
            <person name="Marage G."/>
            <person name="Marchand G."/>
            <person name="Marquand E."/>
            <person name="Bret-Mestries E."/>
            <person name="Morien E."/>
            <person name="Nambeesan S."/>
            <person name="Nguyen T."/>
            <person name="Pegot-Espagnet P."/>
            <person name="Pouilly N."/>
            <person name="Raftis F."/>
            <person name="Sallet E."/>
            <person name="Schiex T."/>
            <person name="Thomas J."/>
            <person name="Vandecasteele C."/>
            <person name="Vares D."/>
            <person name="Vear F."/>
            <person name="Vautrin S."/>
            <person name="Crespi M."/>
            <person name="Mangin B."/>
            <person name="Burke J.M."/>
            <person name="Salse J."/>
            <person name="Munos S."/>
            <person name="Vincourt P."/>
            <person name="Rieseberg L.H."/>
            <person name="Langlade N.B."/>
        </authorList>
    </citation>
    <scope>NUCLEOTIDE SEQUENCE</scope>
    <source>
        <tissue evidence="1">Leaves</tissue>
    </source>
</reference>
<dbReference type="Gramene" id="mRNA:HanXRQr2_Chr15g0720661">
    <property type="protein sequence ID" value="mRNA:HanXRQr2_Chr15g0720661"/>
    <property type="gene ID" value="HanXRQr2_Chr15g0720661"/>
</dbReference>
<accession>A0A9K3E4K9</accession>
<reference evidence="1" key="2">
    <citation type="submission" date="2020-06" db="EMBL/GenBank/DDBJ databases">
        <title>Helianthus annuus Genome sequencing and assembly Release 2.</title>
        <authorList>
            <person name="Gouzy J."/>
            <person name="Langlade N."/>
            <person name="Munos S."/>
        </authorList>
    </citation>
    <scope>NUCLEOTIDE SEQUENCE</scope>
    <source>
        <tissue evidence="1">Leaves</tissue>
    </source>
</reference>
<name>A0A9K3E4K9_HELAN</name>
<dbReference type="Proteomes" id="UP000215914">
    <property type="component" value="Unassembled WGS sequence"/>
</dbReference>
<evidence type="ECO:0000313" key="1">
    <source>
        <dbReference type="EMBL" id="KAF5766882.1"/>
    </source>
</evidence>
<comment type="caution">
    <text evidence="1">The sequence shown here is derived from an EMBL/GenBank/DDBJ whole genome shotgun (WGS) entry which is preliminary data.</text>
</comment>
<gene>
    <name evidence="1" type="ORF">HanXRQr2_Chr15g0720661</name>
</gene>
<organism evidence="1 2">
    <name type="scientific">Helianthus annuus</name>
    <name type="common">Common sunflower</name>
    <dbReference type="NCBI Taxonomy" id="4232"/>
    <lineage>
        <taxon>Eukaryota</taxon>
        <taxon>Viridiplantae</taxon>
        <taxon>Streptophyta</taxon>
        <taxon>Embryophyta</taxon>
        <taxon>Tracheophyta</taxon>
        <taxon>Spermatophyta</taxon>
        <taxon>Magnoliopsida</taxon>
        <taxon>eudicotyledons</taxon>
        <taxon>Gunneridae</taxon>
        <taxon>Pentapetalae</taxon>
        <taxon>asterids</taxon>
        <taxon>campanulids</taxon>
        <taxon>Asterales</taxon>
        <taxon>Asteraceae</taxon>
        <taxon>Asteroideae</taxon>
        <taxon>Heliantheae alliance</taxon>
        <taxon>Heliantheae</taxon>
        <taxon>Helianthus</taxon>
    </lineage>
</organism>
<proteinExistence type="predicted"/>